<organism evidence="1 2">
    <name type="scientific">Marisediminitalea aggregata</name>
    <dbReference type="NCBI Taxonomy" id="634436"/>
    <lineage>
        <taxon>Bacteria</taxon>
        <taxon>Pseudomonadati</taxon>
        <taxon>Pseudomonadota</taxon>
        <taxon>Gammaproteobacteria</taxon>
        <taxon>Alteromonadales</taxon>
        <taxon>Alteromonadaceae</taxon>
        <taxon>Marisediminitalea</taxon>
    </lineage>
</organism>
<gene>
    <name evidence="1" type="ORF">SAMN05216361_0096</name>
</gene>
<evidence type="ECO:0008006" key="3">
    <source>
        <dbReference type="Google" id="ProtNLM"/>
    </source>
</evidence>
<reference evidence="2" key="1">
    <citation type="submission" date="2016-11" db="EMBL/GenBank/DDBJ databases">
        <authorList>
            <person name="Varghese N."/>
            <person name="Submissions S."/>
        </authorList>
    </citation>
    <scope>NUCLEOTIDE SEQUENCE [LARGE SCALE GENOMIC DNA]</scope>
    <source>
        <strain evidence="2">CGMCC 1.8995</strain>
    </source>
</reference>
<dbReference type="Gene3D" id="3.40.50.300">
    <property type="entry name" value="P-loop containing nucleotide triphosphate hydrolases"/>
    <property type="match status" value="2"/>
</dbReference>
<dbReference type="EMBL" id="FQWD01000012">
    <property type="protein sequence ID" value="SHH42220.1"/>
    <property type="molecule type" value="Genomic_DNA"/>
</dbReference>
<proteinExistence type="predicted"/>
<dbReference type="OrthoDB" id="3760425at2"/>
<keyword evidence="2" id="KW-1185">Reference proteome</keyword>
<dbReference type="InterPro" id="IPR027417">
    <property type="entry name" value="P-loop_NTPase"/>
</dbReference>
<accession>A0A1M5SUV8</accession>
<name>A0A1M5SUV8_9ALTE</name>
<sequence>MKIVIHFGPPKTGTSTIQHWLTSNTNLLVENGIYYPGHKVDENGVSSGNLTALFERVGDNFSFSHKKFKNELALAEQKGAHTLLFSSEFFMRQLSVIAEAIPEAIFLGFVRFPLETLESTYNQGVKRKANPELLTVGEKPRAPIFEIVGKAVNNIGKKRFELLPFEKSFFVEGDLVKTFLNKLDFHLDIEITRETVNSSYCFEALEVKRWFNRYHFLPILSPLDKFLQGYKKGTSHFSLIPPEKFERVKEHYLTLTREFSDQVGLVGADEFIDKLREKSQKPYRMQQLTSEIFEAVIQDWLDGNPGAGDLLRKFVDLSAPQQPSDQVYFDTIYKLIPSSRSFSALTSALYLDRTTIKAVLNTMNVKKLSSFRRSGINKLSFTSAISKWKFDHFSSTLPVNHQVEWISHHIPKTAGSSLRNSMEQAYGMQAIYGVYRESGAAELNKGRNIWLPAEAKVIHGHFRTHKNQQQYFPNAKRLVWLRDPIERAWSLLGRLLDIKEKDQLYNKLKARYIDKGITEKADLFRAWITDDELNYPLFAYTHYFRQIGIEHFDFVGSMHSMEEDLVRLSNVLDIDLTVEHKNVRTGATDLPIEVRQLESYLAKEYAVVGKYLRNK</sequence>
<dbReference type="AlphaFoldDB" id="A0A1M5SUV8"/>
<dbReference type="Proteomes" id="UP000184520">
    <property type="component" value="Unassembled WGS sequence"/>
</dbReference>
<evidence type="ECO:0000313" key="2">
    <source>
        <dbReference type="Proteomes" id="UP000184520"/>
    </source>
</evidence>
<protein>
    <recommendedName>
        <fullName evidence="3">Sulfotransferase family protein</fullName>
    </recommendedName>
</protein>
<dbReference type="RefSeq" id="WP_139241664.1">
    <property type="nucleotide sequence ID" value="NZ_FQWD01000012.1"/>
</dbReference>
<dbReference type="SUPFAM" id="SSF52540">
    <property type="entry name" value="P-loop containing nucleoside triphosphate hydrolases"/>
    <property type="match status" value="1"/>
</dbReference>
<evidence type="ECO:0000313" key="1">
    <source>
        <dbReference type="EMBL" id="SHH42220.1"/>
    </source>
</evidence>
<dbReference type="STRING" id="634436.SAMN05216361_0096"/>